<comment type="caution">
    <text evidence="4">The sequence shown here is derived from an EMBL/GenBank/DDBJ whole genome shotgun (WGS) entry which is preliminary data.</text>
</comment>
<evidence type="ECO:0000256" key="2">
    <source>
        <dbReference type="ARBA" id="ARBA00022801"/>
    </source>
</evidence>
<dbReference type="InterPro" id="IPR000073">
    <property type="entry name" value="AB_hydrolase_1"/>
</dbReference>
<evidence type="ECO:0000313" key="5">
    <source>
        <dbReference type="Proteomes" id="UP001141327"/>
    </source>
</evidence>
<evidence type="ECO:0000313" key="4">
    <source>
        <dbReference type="EMBL" id="KAJ4460127.1"/>
    </source>
</evidence>
<keyword evidence="2" id="KW-0378">Hydrolase</keyword>
<dbReference type="PANTHER" id="PTHR43798:SF27">
    <property type="entry name" value="HYDROLASE ALPHA_BETA HYDROLASE FOLD FAMILY"/>
    <property type="match status" value="1"/>
</dbReference>
<dbReference type="PIRSF" id="PIRSF005539">
    <property type="entry name" value="Pept_S33_TRI_F1"/>
    <property type="match status" value="1"/>
</dbReference>
<reference evidence="4" key="1">
    <citation type="journal article" date="2022" name="bioRxiv">
        <title>Genomics of Preaxostyla Flagellates Illuminates Evolutionary Transitions and the Path Towards Mitochondrial Loss.</title>
        <authorList>
            <person name="Novak L.V.F."/>
            <person name="Treitli S.C."/>
            <person name="Pyrih J."/>
            <person name="Halakuc P."/>
            <person name="Pipaliya S.V."/>
            <person name="Vacek V."/>
            <person name="Brzon O."/>
            <person name="Soukal P."/>
            <person name="Eme L."/>
            <person name="Dacks J.B."/>
            <person name="Karnkowska A."/>
            <person name="Elias M."/>
            <person name="Hampl V."/>
        </authorList>
    </citation>
    <scope>NUCLEOTIDE SEQUENCE</scope>
    <source>
        <strain evidence="4">RCP-MX</strain>
    </source>
</reference>
<name>A0ABQ8UR07_9EUKA</name>
<evidence type="ECO:0000256" key="1">
    <source>
        <dbReference type="ARBA" id="ARBA00010088"/>
    </source>
</evidence>
<gene>
    <name evidence="4" type="ORF">PAPYR_3858</name>
</gene>
<dbReference type="InterPro" id="IPR002410">
    <property type="entry name" value="Peptidase_S33"/>
</dbReference>
<dbReference type="EMBL" id="JAPMOS010000015">
    <property type="protein sequence ID" value="KAJ4460127.1"/>
    <property type="molecule type" value="Genomic_DNA"/>
</dbReference>
<sequence length="297" mass="32982">MSITEGLIPFRGGNVWYRRVRPAGTERQLPLIIVHGGPGVPHDYLEPLEAFATDRQVIFYDQIGCGRSPAPSEWNTSAYTVELYIEELETVRRSLALDRVHLLGQSWGAFLCLEYVLRYQAEGHVVSMVLHSGAASAAQWAVEAARLRAQLPAEVQESLRREEEAGTTSSPAYQQAMEFFYKRHVCRTVPWPECLGRATASISLPVYMTMWGPSEFSVTGTLATWTVEGRLHEITVPCLIISGEHDEATPAISETLNRGIAHSRMAILAGCSHESHLEDWPAYRDTVTEFLLGAAPS</sequence>
<accession>A0ABQ8UR07</accession>
<dbReference type="Proteomes" id="UP001141327">
    <property type="component" value="Unassembled WGS sequence"/>
</dbReference>
<proteinExistence type="inferred from homology"/>
<dbReference type="Pfam" id="PF00561">
    <property type="entry name" value="Abhydrolase_1"/>
    <property type="match status" value="1"/>
</dbReference>
<dbReference type="InterPro" id="IPR005945">
    <property type="entry name" value="Pro_imino_pep"/>
</dbReference>
<dbReference type="NCBIfam" id="TIGR01250">
    <property type="entry name" value="pro_imino_pep_2"/>
    <property type="match status" value="1"/>
</dbReference>
<comment type="similarity">
    <text evidence="1">Belongs to the peptidase S33 family.</text>
</comment>
<dbReference type="PANTHER" id="PTHR43798">
    <property type="entry name" value="MONOACYLGLYCEROL LIPASE"/>
    <property type="match status" value="1"/>
</dbReference>
<dbReference type="InterPro" id="IPR050266">
    <property type="entry name" value="AB_hydrolase_sf"/>
</dbReference>
<dbReference type="SUPFAM" id="SSF53474">
    <property type="entry name" value="alpha/beta-Hydrolases"/>
    <property type="match status" value="1"/>
</dbReference>
<keyword evidence="5" id="KW-1185">Reference proteome</keyword>
<dbReference type="InterPro" id="IPR029058">
    <property type="entry name" value="AB_hydrolase_fold"/>
</dbReference>
<protein>
    <submittedName>
        <fullName evidence="4">Proline iminopeptidase</fullName>
    </submittedName>
</protein>
<feature type="domain" description="AB hydrolase-1" evidence="3">
    <location>
        <begin position="30"/>
        <end position="278"/>
    </location>
</feature>
<dbReference type="PRINTS" id="PR00793">
    <property type="entry name" value="PROAMNOPTASE"/>
</dbReference>
<dbReference type="Gene3D" id="3.40.50.1820">
    <property type="entry name" value="alpha/beta hydrolase"/>
    <property type="match status" value="1"/>
</dbReference>
<organism evidence="4 5">
    <name type="scientific">Paratrimastix pyriformis</name>
    <dbReference type="NCBI Taxonomy" id="342808"/>
    <lineage>
        <taxon>Eukaryota</taxon>
        <taxon>Metamonada</taxon>
        <taxon>Preaxostyla</taxon>
        <taxon>Paratrimastigidae</taxon>
        <taxon>Paratrimastix</taxon>
    </lineage>
</organism>
<evidence type="ECO:0000259" key="3">
    <source>
        <dbReference type="Pfam" id="PF00561"/>
    </source>
</evidence>